<keyword evidence="1" id="KW-0378">Hydrolase</keyword>
<dbReference type="PANTHER" id="PTHR30292">
    <property type="entry name" value="UNCHARACTERIZED PROTEIN YBGL-RELATED"/>
    <property type="match status" value="1"/>
</dbReference>
<keyword evidence="3" id="KW-1185">Reference proteome</keyword>
<dbReference type="GO" id="GO:0005975">
    <property type="term" value="P:carbohydrate metabolic process"/>
    <property type="evidence" value="ECO:0007669"/>
    <property type="project" value="InterPro"/>
</dbReference>
<sequence length="252" mass="26978">MVTTVDLNSDMGEGFGPWTMGDDAALLDVITSANIACGFHAGDPDVMARTMRMAQSKGVGIGAHPGFDDLRGFGRRRLPRTHEELTNLVAYQLGAAQAMARAVGGRVRHLKLHGALANMCSEDLNMAKACYGAVLAVDPDIVVMVLAATAQQQAMEELGGTWAGEIFADRAYNDDATLVDRSLPGAVLHDAETAAPRILNMLREDAIIAESGKRIPAKIDTICLHSDTPEAVKMARELRRLLTEAGITLQKL</sequence>
<comment type="similarity">
    <text evidence="1">Belongs to the LamB/PxpA family.</text>
</comment>
<dbReference type="NCBIfam" id="NF003814">
    <property type="entry name" value="PRK05406.1-3"/>
    <property type="match status" value="1"/>
</dbReference>
<gene>
    <name evidence="1" type="primary">pxpA</name>
    <name evidence="2" type="ORF">NO357_10250</name>
</gene>
<evidence type="ECO:0000256" key="1">
    <source>
        <dbReference type="HAMAP-Rule" id="MF_00691"/>
    </source>
</evidence>
<comment type="subunit">
    <text evidence="1">Forms a complex composed of PxpA, PxpB and PxpC.</text>
</comment>
<accession>A0AAE4B4J6</accession>
<evidence type="ECO:0000313" key="3">
    <source>
        <dbReference type="Proteomes" id="UP001226762"/>
    </source>
</evidence>
<dbReference type="HAMAP" id="MF_00691">
    <property type="entry name" value="PxpA"/>
    <property type="match status" value="1"/>
</dbReference>
<proteinExistence type="inferred from homology"/>
<dbReference type="NCBIfam" id="NF003816">
    <property type="entry name" value="PRK05406.1-5"/>
    <property type="match status" value="1"/>
</dbReference>
<protein>
    <recommendedName>
        <fullName evidence="1">5-oxoprolinase subunit A</fullName>
        <shortName evidence="1">5-OPase subunit A</shortName>
        <ecNumber evidence="1">3.5.2.9</ecNumber>
    </recommendedName>
    <alternativeName>
        <fullName evidence="1">5-oxoprolinase (ATP-hydrolyzing) subunit A</fullName>
    </alternativeName>
</protein>
<dbReference type="InterPro" id="IPR011330">
    <property type="entry name" value="Glyco_hydro/deAcase_b/a-brl"/>
</dbReference>
<comment type="function">
    <text evidence="1">Catalyzes the cleavage of 5-oxoproline to form L-glutamate coupled to the hydrolysis of ATP to ADP and inorganic phosphate.</text>
</comment>
<reference evidence="2" key="1">
    <citation type="submission" date="2022-07" db="EMBL/GenBank/DDBJ databases">
        <authorList>
            <person name="Otstavnykh N."/>
            <person name="Isaeva M."/>
            <person name="Bystritskaya E."/>
        </authorList>
    </citation>
    <scope>NUCLEOTIDE SEQUENCE</scope>
    <source>
        <strain evidence="2">KCTC 52189</strain>
    </source>
</reference>
<dbReference type="SUPFAM" id="SSF88713">
    <property type="entry name" value="Glycoside hydrolase/deacetylase"/>
    <property type="match status" value="1"/>
</dbReference>
<keyword evidence="1" id="KW-0067">ATP-binding</keyword>
<dbReference type="GO" id="GO:0017168">
    <property type="term" value="F:5-oxoprolinase (ATP-hydrolyzing) activity"/>
    <property type="evidence" value="ECO:0007669"/>
    <property type="project" value="UniProtKB-UniRule"/>
</dbReference>
<evidence type="ECO:0000313" key="2">
    <source>
        <dbReference type="EMBL" id="MDQ2090277.1"/>
    </source>
</evidence>
<keyword evidence="1" id="KW-0547">Nucleotide-binding</keyword>
<dbReference type="EMBL" id="JANHAX010000003">
    <property type="protein sequence ID" value="MDQ2090277.1"/>
    <property type="molecule type" value="Genomic_DNA"/>
</dbReference>
<comment type="catalytic activity">
    <reaction evidence="1">
        <text>5-oxo-L-proline + ATP + 2 H2O = L-glutamate + ADP + phosphate + H(+)</text>
        <dbReference type="Rhea" id="RHEA:10348"/>
        <dbReference type="ChEBI" id="CHEBI:15377"/>
        <dbReference type="ChEBI" id="CHEBI:15378"/>
        <dbReference type="ChEBI" id="CHEBI:29985"/>
        <dbReference type="ChEBI" id="CHEBI:30616"/>
        <dbReference type="ChEBI" id="CHEBI:43474"/>
        <dbReference type="ChEBI" id="CHEBI:58402"/>
        <dbReference type="ChEBI" id="CHEBI:456216"/>
        <dbReference type="EC" id="3.5.2.9"/>
    </reaction>
</comment>
<dbReference type="RefSeq" id="WP_306735567.1">
    <property type="nucleotide sequence ID" value="NZ_JANHAX010000003.1"/>
</dbReference>
<comment type="caution">
    <text evidence="2">The sequence shown here is derived from an EMBL/GenBank/DDBJ whole genome shotgun (WGS) entry which is preliminary data.</text>
</comment>
<dbReference type="PANTHER" id="PTHR30292:SF0">
    <property type="entry name" value="5-OXOPROLINASE SUBUNIT A"/>
    <property type="match status" value="1"/>
</dbReference>
<name>A0AAE4B4J6_9RHOB</name>
<dbReference type="InterPro" id="IPR005501">
    <property type="entry name" value="LamB/YcsF/PxpA-like"/>
</dbReference>
<dbReference type="Proteomes" id="UP001226762">
    <property type="component" value="Unassembled WGS sequence"/>
</dbReference>
<dbReference type="GO" id="GO:0005524">
    <property type="term" value="F:ATP binding"/>
    <property type="evidence" value="ECO:0007669"/>
    <property type="project" value="UniProtKB-UniRule"/>
</dbReference>
<dbReference type="EC" id="3.5.2.9" evidence="1"/>
<dbReference type="AlphaFoldDB" id="A0AAE4B4J6"/>
<dbReference type="CDD" id="cd10787">
    <property type="entry name" value="LamB_YcsF_like"/>
    <property type="match status" value="1"/>
</dbReference>
<organism evidence="2 3">
    <name type="scientific">Marimonas arenosa</name>
    <dbReference type="NCBI Taxonomy" id="1795305"/>
    <lineage>
        <taxon>Bacteria</taxon>
        <taxon>Pseudomonadati</taxon>
        <taxon>Pseudomonadota</taxon>
        <taxon>Alphaproteobacteria</taxon>
        <taxon>Rhodobacterales</taxon>
        <taxon>Paracoccaceae</taxon>
        <taxon>Marimonas</taxon>
    </lineage>
</organism>
<reference evidence="2" key="2">
    <citation type="submission" date="2023-02" db="EMBL/GenBank/DDBJ databases">
        <title>'Rhodoalgimonas zhirmunskyi' gen. nov., isolated from a red alga.</title>
        <authorList>
            <person name="Nedashkovskaya O.I."/>
            <person name="Otstavnykh N.Y."/>
            <person name="Bystritskaya E.P."/>
            <person name="Balabanova L.A."/>
            <person name="Isaeva M.P."/>
        </authorList>
    </citation>
    <scope>NUCLEOTIDE SEQUENCE</scope>
    <source>
        <strain evidence="2">KCTC 52189</strain>
    </source>
</reference>
<dbReference type="Gene3D" id="3.20.20.370">
    <property type="entry name" value="Glycoside hydrolase/deacetylase"/>
    <property type="match status" value="1"/>
</dbReference>
<dbReference type="Pfam" id="PF03746">
    <property type="entry name" value="LamB_YcsF"/>
    <property type="match status" value="1"/>
</dbReference>